<dbReference type="Gene3D" id="2.40.420.20">
    <property type="match status" value="1"/>
</dbReference>
<dbReference type="InterPro" id="IPR058627">
    <property type="entry name" value="MdtA-like_C"/>
</dbReference>
<protein>
    <submittedName>
        <fullName evidence="8">Toluene efflux pump periplasmic linker protein TtgG</fullName>
    </submittedName>
</protein>
<evidence type="ECO:0000256" key="4">
    <source>
        <dbReference type="SAM" id="Coils"/>
    </source>
</evidence>
<evidence type="ECO:0000256" key="2">
    <source>
        <dbReference type="ARBA" id="ARBA00009477"/>
    </source>
</evidence>
<accession>A0A517Z2V3</accession>
<dbReference type="InterPro" id="IPR058792">
    <property type="entry name" value="Beta-barrel_RND_2"/>
</dbReference>
<evidence type="ECO:0000259" key="5">
    <source>
        <dbReference type="Pfam" id="PF25917"/>
    </source>
</evidence>
<dbReference type="NCBIfam" id="TIGR01730">
    <property type="entry name" value="RND_mfp"/>
    <property type="match status" value="1"/>
</dbReference>
<dbReference type="AlphaFoldDB" id="A0A517Z2V3"/>
<dbReference type="PANTHER" id="PTHR30469:SF37">
    <property type="entry name" value="RAGD PROTEIN"/>
    <property type="match status" value="1"/>
</dbReference>
<evidence type="ECO:0000313" key="8">
    <source>
        <dbReference type="EMBL" id="QDU36809.1"/>
    </source>
</evidence>
<dbReference type="Gene3D" id="2.40.50.100">
    <property type="match status" value="2"/>
</dbReference>
<dbReference type="KEGG" id="mri:Mal4_11070"/>
<proteinExistence type="inferred from homology"/>
<keyword evidence="4" id="KW-0175">Coiled coil</keyword>
<comment type="subcellular location">
    <subcellularLocation>
        <location evidence="1">Cell envelope</location>
    </subcellularLocation>
</comment>
<dbReference type="GO" id="GO:1990281">
    <property type="term" value="C:efflux pump complex"/>
    <property type="evidence" value="ECO:0007669"/>
    <property type="project" value="TreeGrafter"/>
</dbReference>
<dbReference type="PANTHER" id="PTHR30469">
    <property type="entry name" value="MULTIDRUG RESISTANCE PROTEIN MDTA"/>
    <property type="match status" value="1"/>
</dbReference>
<dbReference type="RefSeq" id="WP_145367436.1">
    <property type="nucleotide sequence ID" value="NZ_CP036275.1"/>
</dbReference>
<dbReference type="Pfam" id="PF25917">
    <property type="entry name" value="BSH_RND"/>
    <property type="match status" value="1"/>
</dbReference>
<dbReference type="InterPro" id="IPR058625">
    <property type="entry name" value="MdtA-like_BSH"/>
</dbReference>
<evidence type="ECO:0000256" key="3">
    <source>
        <dbReference type="ARBA" id="ARBA00022448"/>
    </source>
</evidence>
<dbReference type="EMBL" id="CP036275">
    <property type="protein sequence ID" value="QDU36809.1"/>
    <property type="molecule type" value="Genomic_DNA"/>
</dbReference>
<keyword evidence="9" id="KW-1185">Reference proteome</keyword>
<dbReference type="Proteomes" id="UP000320496">
    <property type="component" value="Chromosome"/>
</dbReference>
<dbReference type="OrthoDB" id="9806939at2"/>
<dbReference type="FunFam" id="2.40.30.170:FF:000010">
    <property type="entry name" value="Efflux RND transporter periplasmic adaptor subunit"/>
    <property type="match status" value="1"/>
</dbReference>
<evidence type="ECO:0000313" key="9">
    <source>
        <dbReference type="Proteomes" id="UP000320496"/>
    </source>
</evidence>
<name>A0A517Z2V3_9PLAN</name>
<dbReference type="Gene3D" id="2.40.30.170">
    <property type="match status" value="1"/>
</dbReference>
<evidence type="ECO:0000259" key="7">
    <source>
        <dbReference type="Pfam" id="PF25967"/>
    </source>
</evidence>
<feature type="domain" description="Multidrug resistance protein MdtA-like barrel-sandwich hybrid" evidence="5">
    <location>
        <begin position="69"/>
        <end position="270"/>
    </location>
</feature>
<dbReference type="GO" id="GO:0015562">
    <property type="term" value="F:efflux transmembrane transporter activity"/>
    <property type="evidence" value="ECO:0007669"/>
    <property type="project" value="TreeGrafter"/>
</dbReference>
<evidence type="ECO:0000256" key="1">
    <source>
        <dbReference type="ARBA" id="ARBA00004196"/>
    </source>
</evidence>
<keyword evidence="3" id="KW-0813">Transport</keyword>
<dbReference type="Gene3D" id="1.10.287.470">
    <property type="entry name" value="Helix hairpin bin"/>
    <property type="match status" value="1"/>
</dbReference>
<evidence type="ECO:0000259" key="6">
    <source>
        <dbReference type="Pfam" id="PF25954"/>
    </source>
</evidence>
<dbReference type="Pfam" id="PF25967">
    <property type="entry name" value="RND-MFP_C"/>
    <property type="match status" value="1"/>
</dbReference>
<organism evidence="8 9">
    <name type="scientific">Maioricimonas rarisocia</name>
    <dbReference type="NCBI Taxonomy" id="2528026"/>
    <lineage>
        <taxon>Bacteria</taxon>
        <taxon>Pseudomonadati</taxon>
        <taxon>Planctomycetota</taxon>
        <taxon>Planctomycetia</taxon>
        <taxon>Planctomycetales</taxon>
        <taxon>Planctomycetaceae</taxon>
        <taxon>Maioricimonas</taxon>
    </lineage>
</organism>
<feature type="domain" description="CusB-like beta-barrel" evidence="6">
    <location>
        <begin position="291"/>
        <end position="364"/>
    </location>
</feature>
<dbReference type="Pfam" id="PF25954">
    <property type="entry name" value="Beta-barrel_RND_2"/>
    <property type="match status" value="1"/>
</dbReference>
<reference evidence="8 9" key="1">
    <citation type="submission" date="2019-02" db="EMBL/GenBank/DDBJ databases">
        <title>Deep-cultivation of Planctomycetes and their phenomic and genomic characterization uncovers novel biology.</title>
        <authorList>
            <person name="Wiegand S."/>
            <person name="Jogler M."/>
            <person name="Boedeker C."/>
            <person name="Pinto D."/>
            <person name="Vollmers J."/>
            <person name="Rivas-Marin E."/>
            <person name="Kohn T."/>
            <person name="Peeters S.H."/>
            <person name="Heuer A."/>
            <person name="Rast P."/>
            <person name="Oberbeckmann S."/>
            <person name="Bunk B."/>
            <person name="Jeske O."/>
            <person name="Meyerdierks A."/>
            <person name="Storesund J.E."/>
            <person name="Kallscheuer N."/>
            <person name="Luecker S."/>
            <person name="Lage O.M."/>
            <person name="Pohl T."/>
            <person name="Merkel B.J."/>
            <person name="Hornburger P."/>
            <person name="Mueller R.-W."/>
            <person name="Bruemmer F."/>
            <person name="Labrenz M."/>
            <person name="Spormann A.M."/>
            <person name="Op den Camp H."/>
            <person name="Overmann J."/>
            <person name="Amann R."/>
            <person name="Jetten M.S.M."/>
            <person name="Mascher T."/>
            <person name="Medema M.H."/>
            <person name="Devos D.P."/>
            <person name="Kaster A.-K."/>
            <person name="Ovreas L."/>
            <person name="Rohde M."/>
            <person name="Galperin M.Y."/>
            <person name="Jogler C."/>
        </authorList>
    </citation>
    <scope>NUCLEOTIDE SEQUENCE [LARGE SCALE GENOMIC DNA]</scope>
    <source>
        <strain evidence="8 9">Mal4</strain>
    </source>
</reference>
<dbReference type="SUPFAM" id="SSF111369">
    <property type="entry name" value="HlyD-like secretion proteins"/>
    <property type="match status" value="2"/>
</dbReference>
<dbReference type="PROSITE" id="PS51257">
    <property type="entry name" value="PROKAR_LIPOPROTEIN"/>
    <property type="match status" value="1"/>
</dbReference>
<feature type="coiled-coil region" evidence="4">
    <location>
        <begin position="129"/>
        <end position="163"/>
    </location>
</feature>
<dbReference type="InterPro" id="IPR006143">
    <property type="entry name" value="RND_pump_MFP"/>
</dbReference>
<sequence length="444" mass="47657">MNRLARRHWPTGTVSVVAIIVMVGCSQNEPAKGTKANPKVVPVRTVSAVETEIQRTTMQPATVYPFYRAEVRAKISGYVGEVQADIGDFVKEGETLAVIEVPEMSKQRQVIAARIVRQESEEARATAGIELAEANVRAAEARLRQARSEMSSAEAALAASEAEFDRTSDLVERRSLESRVLDEVRKKRDSARASKEATASAIVSAEAAVAVAEAQRTAAAADLDAAKAETAITRKQLEELDVLMGYATLKAPFSGVITSRSVSPGDLVREQSEVGKGVALFAISQIEKVRVHIPVPEVDAARVSRGDVVSLTFPSFPGEPPIEATVTRLTGDLDPGTRTMLVEAELPNSDRKLMPGMFGQATITLSTRAVARMLPARAIRFEESGAAYVYIVADDRTVSVVPVETGFDDGHSIEVVSGVEPGQQVIDAHLKRFANGQPVSIIGE</sequence>
<gene>
    <name evidence="8" type="primary">ttgG_1</name>
    <name evidence="8" type="ORF">Mal4_11070</name>
</gene>
<feature type="domain" description="Multidrug resistance protein MdtA-like C-terminal permuted SH3" evidence="7">
    <location>
        <begin position="374"/>
        <end position="426"/>
    </location>
</feature>
<comment type="similarity">
    <text evidence="2">Belongs to the membrane fusion protein (MFP) (TC 8.A.1) family.</text>
</comment>